<gene>
    <name evidence="2" type="ORF">TSTA_120230</name>
</gene>
<dbReference type="RefSeq" id="XP_002482265.1">
    <property type="nucleotide sequence ID" value="XM_002482220.1"/>
</dbReference>
<dbReference type="InParanoid" id="B8MDP4"/>
<dbReference type="STRING" id="441959.B8MDP4"/>
<organism evidence="2 3">
    <name type="scientific">Talaromyces stipitatus (strain ATCC 10500 / CBS 375.48 / QM 6759 / NRRL 1006)</name>
    <name type="common">Penicillium stipitatum</name>
    <dbReference type="NCBI Taxonomy" id="441959"/>
    <lineage>
        <taxon>Eukaryota</taxon>
        <taxon>Fungi</taxon>
        <taxon>Dikarya</taxon>
        <taxon>Ascomycota</taxon>
        <taxon>Pezizomycotina</taxon>
        <taxon>Eurotiomycetes</taxon>
        <taxon>Eurotiomycetidae</taxon>
        <taxon>Eurotiales</taxon>
        <taxon>Trichocomaceae</taxon>
        <taxon>Talaromyces</taxon>
        <taxon>Talaromyces sect. Talaromyces</taxon>
    </lineage>
</organism>
<protein>
    <submittedName>
        <fullName evidence="2">Uncharacterized protein</fullName>
    </submittedName>
</protein>
<dbReference type="PhylomeDB" id="B8MDP4"/>
<keyword evidence="3" id="KW-1185">Reference proteome</keyword>
<reference evidence="3" key="1">
    <citation type="journal article" date="2015" name="Genome Announc.">
        <title>Genome sequence of the AIDS-associated pathogen Penicillium marneffei (ATCC18224) and its near taxonomic relative Talaromyces stipitatus (ATCC10500).</title>
        <authorList>
            <person name="Nierman W.C."/>
            <person name="Fedorova-Abrams N.D."/>
            <person name="Andrianopoulos A."/>
        </authorList>
    </citation>
    <scope>NUCLEOTIDE SEQUENCE [LARGE SCALE GENOMIC DNA]</scope>
    <source>
        <strain evidence="3">ATCC 10500 / CBS 375.48 / QM 6759 / NRRL 1006</strain>
    </source>
</reference>
<dbReference type="eggNOG" id="ENOG502RGHY">
    <property type="taxonomic scope" value="Eukaryota"/>
</dbReference>
<name>B8MDP4_TALSN</name>
<dbReference type="HOGENOM" id="CLU_1316182_0_0_1"/>
<sequence>MDNKPELCRTVNAEGSTPSDALEESMDQKRRIHQYVFARAKMYKIGTQDMILDNLLLCSAKRTYPGTTVGSRVVTFEVWLHLWQVSRYLPEHILQGFTVNKWMRIGFRMLWKHHISCLQHNMLPTEANVLLLVRNSKEWPPPLIVAIFSRTGELSLQWQQCSSRKQWIQKKDLPSCQNDQEFGLVNGMCGYKQVSRVQEMTIRGKHIRY</sequence>
<evidence type="ECO:0000313" key="2">
    <source>
        <dbReference type="EMBL" id="EED18273.1"/>
    </source>
</evidence>
<evidence type="ECO:0000256" key="1">
    <source>
        <dbReference type="SAM" id="MobiDB-lite"/>
    </source>
</evidence>
<dbReference type="VEuPathDB" id="FungiDB:TSTA_120230"/>
<dbReference type="OrthoDB" id="4222900at2759"/>
<accession>B8MDP4</accession>
<dbReference type="Proteomes" id="UP000001745">
    <property type="component" value="Unassembled WGS sequence"/>
</dbReference>
<dbReference type="GeneID" id="8100007"/>
<feature type="region of interest" description="Disordered" evidence="1">
    <location>
        <begin position="1"/>
        <end position="24"/>
    </location>
</feature>
<dbReference type="EMBL" id="EQ962655">
    <property type="protein sequence ID" value="EED18273.1"/>
    <property type="molecule type" value="Genomic_DNA"/>
</dbReference>
<evidence type="ECO:0000313" key="3">
    <source>
        <dbReference type="Proteomes" id="UP000001745"/>
    </source>
</evidence>
<proteinExistence type="predicted"/>
<dbReference type="AlphaFoldDB" id="B8MDP4"/>